<dbReference type="Gene3D" id="3.20.20.70">
    <property type="entry name" value="Aldolase class I"/>
    <property type="match status" value="1"/>
</dbReference>
<feature type="binding site" evidence="4">
    <location>
        <begin position="35"/>
        <end position="37"/>
    </location>
    <ligand>
        <name>3-dehydroquinate</name>
        <dbReference type="ChEBI" id="CHEBI:32364"/>
    </ligand>
</feature>
<feature type="active site" description="Proton donor/acceptor" evidence="4">
    <location>
        <position position="126"/>
    </location>
</feature>
<comment type="caution">
    <text evidence="5">The sequence shown here is derived from an EMBL/GenBank/DDBJ whole genome shotgun (WGS) entry which is preliminary data.</text>
</comment>
<dbReference type="HAMAP" id="MF_00214">
    <property type="entry name" value="AroD"/>
    <property type="match status" value="1"/>
</dbReference>
<dbReference type="GO" id="GO:0008652">
    <property type="term" value="P:amino acid biosynthetic process"/>
    <property type="evidence" value="ECO:0007669"/>
    <property type="project" value="UniProtKB-KW"/>
</dbReference>
<dbReference type="RefSeq" id="WP_080461086.1">
    <property type="nucleotide sequence ID" value="NZ_JXMW01000029.1"/>
</dbReference>
<comment type="pathway">
    <text evidence="4">Metabolic intermediate biosynthesis; chorismate biosynthesis; chorismate from D-erythrose 4-phosphate and phosphoenolpyruvate: step 3/7.</text>
</comment>
<evidence type="ECO:0000313" key="6">
    <source>
        <dbReference type="Proteomes" id="UP000191661"/>
    </source>
</evidence>
<dbReference type="InterPro" id="IPR050146">
    <property type="entry name" value="Type-I_3-dehydroquinase"/>
</dbReference>
<keyword evidence="4" id="KW-0057">Aromatic amino acid biosynthesis</keyword>
<dbReference type="Pfam" id="PF01487">
    <property type="entry name" value="DHquinase_I"/>
    <property type="match status" value="1"/>
</dbReference>
<feature type="binding site" evidence="4">
    <location>
        <position position="208"/>
    </location>
    <ligand>
        <name>3-dehydroquinate</name>
        <dbReference type="ChEBI" id="CHEBI:32364"/>
    </ligand>
</feature>
<dbReference type="EMBL" id="JXMW01000029">
    <property type="protein sequence ID" value="OQD58110.1"/>
    <property type="molecule type" value="Genomic_DNA"/>
</dbReference>
<comment type="function">
    <text evidence="4">Involved in the third step of the chorismate pathway, which leads to the biosynthesis of aromatic amino acids. Catalyzes the cis-dehydration of 3-dehydroquinate (DHQ) and introduces the first double bond of the aromatic ring to yield 3-dehydroshikimate.</text>
</comment>
<feature type="binding site" evidence="4">
    <location>
        <position position="65"/>
    </location>
    <ligand>
        <name>3-dehydroquinate</name>
        <dbReference type="ChEBI" id="CHEBI:32364"/>
    </ligand>
</feature>
<dbReference type="OrthoDB" id="34329at2157"/>
<dbReference type="NCBIfam" id="TIGR01093">
    <property type="entry name" value="aroD"/>
    <property type="match status" value="1"/>
</dbReference>
<dbReference type="InterPro" id="IPR013785">
    <property type="entry name" value="Aldolase_TIM"/>
</dbReference>
<dbReference type="FunFam" id="3.20.20.70:FF:000047">
    <property type="entry name" value="3-dehydroquinate dehydratase"/>
    <property type="match status" value="1"/>
</dbReference>
<reference evidence="5 6" key="1">
    <citation type="submission" date="2014-12" db="EMBL/GenBank/DDBJ databases">
        <title>Genome sequence of Methanobrevibacter arboriphilicus DH1, DSM1125.</title>
        <authorList>
            <person name="Poehlein A."/>
            <person name="Thauer R.K."/>
            <person name="Seedorf H."/>
            <person name="Daniel R."/>
        </authorList>
    </citation>
    <scope>NUCLEOTIDE SEQUENCE [LARGE SCALE GENOMIC DNA]</scope>
    <source>
        <strain evidence="5 6">DH1</strain>
    </source>
</reference>
<feature type="binding site" evidence="4">
    <location>
        <position position="212"/>
    </location>
    <ligand>
        <name>3-dehydroquinate</name>
        <dbReference type="ChEBI" id="CHEBI:32364"/>
    </ligand>
</feature>
<comment type="similarity">
    <text evidence="4">Belongs to the type-I 3-dehydroquinase family.</text>
</comment>
<keyword evidence="3 4" id="KW-0704">Schiff base</keyword>
<name>A0A1V6N067_METAZ</name>
<dbReference type="InterPro" id="IPR001381">
    <property type="entry name" value="DHquinase_I"/>
</dbReference>
<evidence type="ECO:0000256" key="2">
    <source>
        <dbReference type="ARBA" id="ARBA00023239"/>
    </source>
</evidence>
<organism evidence="5 6">
    <name type="scientific">Methanobrevibacter arboriphilus JCM 13429 = DSM 1125</name>
    <dbReference type="NCBI Taxonomy" id="1300164"/>
    <lineage>
        <taxon>Archaea</taxon>
        <taxon>Methanobacteriati</taxon>
        <taxon>Methanobacteriota</taxon>
        <taxon>Methanomada group</taxon>
        <taxon>Methanobacteria</taxon>
        <taxon>Methanobacteriales</taxon>
        <taxon>Methanobacteriaceae</taxon>
        <taxon>Methanobrevibacter</taxon>
    </lineage>
</organism>
<dbReference type="Proteomes" id="UP000191661">
    <property type="component" value="Unassembled WGS sequence"/>
</dbReference>
<dbReference type="AlphaFoldDB" id="A0A1V6N067"/>
<comment type="subunit">
    <text evidence="4">Homodimer.</text>
</comment>
<dbReference type="PANTHER" id="PTHR43699">
    <property type="entry name" value="3-DEHYDROQUINATE DEHYDRATASE"/>
    <property type="match status" value="1"/>
</dbReference>
<protein>
    <recommendedName>
        <fullName evidence="4">3-dehydroquinate dehydratase</fullName>
        <shortName evidence="4">3-dehydroquinase</shortName>
        <ecNumber evidence="4">4.2.1.10</ecNumber>
    </recommendedName>
    <alternativeName>
        <fullName evidence="4">Type I DHQase</fullName>
    </alternativeName>
    <alternativeName>
        <fullName evidence="4">Type I dehydroquinase</fullName>
        <shortName evidence="4">DHQ1</shortName>
    </alternativeName>
</protein>
<dbReference type="GO" id="GO:0009073">
    <property type="term" value="P:aromatic amino acid family biosynthetic process"/>
    <property type="evidence" value="ECO:0007669"/>
    <property type="project" value="UniProtKB-KW"/>
</dbReference>
<keyword evidence="4" id="KW-0028">Amino-acid biosynthesis</keyword>
<gene>
    <name evidence="4 5" type="primary">aroD</name>
    <name evidence="5" type="ORF">MBBAR_29c00610</name>
</gene>
<dbReference type="GO" id="GO:0009423">
    <property type="term" value="P:chorismate biosynthetic process"/>
    <property type="evidence" value="ECO:0007669"/>
    <property type="project" value="UniProtKB-UniRule"/>
</dbReference>
<dbReference type="PANTHER" id="PTHR43699:SF1">
    <property type="entry name" value="3-DEHYDROQUINATE DEHYDRATASE"/>
    <property type="match status" value="1"/>
</dbReference>
<evidence type="ECO:0000256" key="4">
    <source>
        <dbReference type="HAMAP-Rule" id="MF_00214"/>
    </source>
</evidence>
<dbReference type="SUPFAM" id="SSF51569">
    <property type="entry name" value="Aldolase"/>
    <property type="match status" value="1"/>
</dbReference>
<proteinExistence type="inferred from homology"/>
<evidence type="ECO:0000313" key="5">
    <source>
        <dbReference type="EMBL" id="OQD58110.1"/>
    </source>
</evidence>
<feature type="binding site" evidence="4">
    <location>
        <position position="189"/>
    </location>
    <ligand>
        <name>3-dehydroquinate</name>
        <dbReference type="ChEBI" id="CHEBI:32364"/>
    </ligand>
</feature>
<comment type="caution">
    <text evidence="4">Lacks conserved residue(s) required for the propagation of feature annotation.</text>
</comment>
<keyword evidence="2 4" id="KW-0456">Lyase</keyword>
<dbReference type="GO" id="GO:0046279">
    <property type="term" value="P:3,4-dihydroxybenzoate biosynthetic process"/>
    <property type="evidence" value="ECO:0007669"/>
    <property type="project" value="UniProtKB-ARBA"/>
</dbReference>
<evidence type="ECO:0000256" key="1">
    <source>
        <dbReference type="ARBA" id="ARBA00001864"/>
    </source>
</evidence>
<dbReference type="UniPathway" id="UPA00053">
    <property type="reaction ID" value="UER00086"/>
</dbReference>
<accession>A0A1V6N067</accession>
<evidence type="ECO:0000256" key="3">
    <source>
        <dbReference type="ARBA" id="ARBA00023270"/>
    </source>
</evidence>
<comment type="catalytic activity">
    <reaction evidence="1 4">
        <text>3-dehydroquinate = 3-dehydroshikimate + H2O</text>
        <dbReference type="Rhea" id="RHEA:21096"/>
        <dbReference type="ChEBI" id="CHEBI:15377"/>
        <dbReference type="ChEBI" id="CHEBI:16630"/>
        <dbReference type="ChEBI" id="CHEBI:32364"/>
        <dbReference type="EC" id="4.2.1.10"/>
    </reaction>
</comment>
<dbReference type="EC" id="4.2.1.10" evidence="4"/>
<keyword evidence="6" id="KW-1185">Reference proteome</keyword>
<feature type="active site" description="Schiff-base intermediate with substrate" evidence="4">
    <location>
        <position position="152"/>
    </location>
</feature>
<dbReference type="GO" id="GO:0003855">
    <property type="term" value="F:3-dehydroquinate dehydratase activity"/>
    <property type="evidence" value="ECO:0007669"/>
    <property type="project" value="UniProtKB-UniRule"/>
</dbReference>
<sequence>MISQTKIAIPILQEKEEDIIKTAQDFIKKGADLLELRIDGIANVNSDMVKKIIDSINFPVIATNRSKKEGGFFLGSEKERINILKSCCDLKNVEYIDIELQTDPCLRNFLIDKCREANIKTIISFHDFEKTPSVDYLLKIVNEQKELGDVAKIAVMPTNLEDTINVLAIMSHCDNTIAISMGEIGSYTRVMASKFNAPFTFATGGDVTAPGQIDIETMKLLLNMDLMDHDDFLDDI</sequence>
<dbReference type="CDD" id="cd00502">
    <property type="entry name" value="DHQase_I"/>
    <property type="match status" value="1"/>
</dbReference>